<reference evidence="1 2" key="1">
    <citation type="submission" date="2016-11" db="EMBL/GenBank/DDBJ databases">
        <title>The macronuclear genome of Stentor coeruleus: a giant cell with tiny introns.</title>
        <authorList>
            <person name="Slabodnick M."/>
            <person name="Ruby J.G."/>
            <person name="Reiff S.B."/>
            <person name="Swart E.C."/>
            <person name="Gosai S."/>
            <person name="Prabakaran S."/>
            <person name="Witkowska E."/>
            <person name="Larue G.E."/>
            <person name="Fisher S."/>
            <person name="Freeman R.M."/>
            <person name="Gunawardena J."/>
            <person name="Chu W."/>
            <person name="Stover N.A."/>
            <person name="Gregory B.D."/>
            <person name="Nowacki M."/>
            <person name="Derisi J."/>
            <person name="Roy S.W."/>
            <person name="Marshall W.F."/>
            <person name="Sood P."/>
        </authorList>
    </citation>
    <scope>NUCLEOTIDE SEQUENCE [LARGE SCALE GENOMIC DNA]</scope>
    <source>
        <strain evidence="1">WM001</strain>
    </source>
</reference>
<protein>
    <submittedName>
        <fullName evidence="1">Uncharacterized protein</fullName>
    </submittedName>
</protein>
<sequence>MEGKAVIDLQKWTTQITSEDITAVKNLLTQSLPEVKAARFINNPTTLTYPRDYHILLICIDVCLQCKDMIFDSQLGELAVIVDVTSDKITVRLSFKFGLSQSMTKTQTFKMYEQKARKIAYEIAGDAKLRKKYKILMLKGNEWINELAKCYGPFTGYELNEFITWFKTAEKEIPKQKSIPKAVEPKPPVLAEKIVVNEGGVIPQGTVVINKAQSPNQTQNPLESTTNGFCVGGENIKFTFKAKQRYNDIKDLIKKTNGNINEHMVDTLPEKECLETLKEPPISVPEKYEAFLLEEVLIAPPPPKNEAPLKPMFTTNFSLPDNLKIKTETARMQSKNDNDLLSEPYQHKFREEFDPTTVGKPDFILRLPKPEQPKIERISEPLEKIKLKQKEEKLKMEAEEKVKRTELYGKTRGEWVSAFKPISSFLEMGTGKAHKLLPKDEYIELFKTSSRAS</sequence>
<dbReference type="AlphaFoldDB" id="A0A1R2C6U4"/>
<evidence type="ECO:0000313" key="2">
    <source>
        <dbReference type="Proteomes" id="UP000187209"/>
    </source>
</evidence>
<accession>A0A1R2C6U4</accession>
<dbReference type="EMBL" id="MPUH01000260">
    <property type="protein sequence ID" value="OMJ84709.1"/>
    <property type="molecule type" value="Genomic_DNA"/>
</dbReference>
<evidence type="ECO:0000313" key="1">
    <source>
        <dbReference type="EMBL" id="OMJ84709.1"/>
    </source>
</evidence>
<gene>
    <name evidence="1" type="ORF">SteCoe_14098</name>
</gene>
<dbReference type="Proteomes" id="UP000187209">
    <property type="component" value="Unassembled WGS sequence"/>
</dbReference>
<proteinExistence type="predicted"/>
<organism evidence="1 2">
    <name type="scientific">Stentor coeruleus</name>
    <dbReference type="NCBI Taxonomy" id="5963"/>
    <lineage>
        <taxon>Eukaryota</taxon>
        <taxon>Sar</taxon>
        <taxon>Alveolata</taxon>
        <taxon>Ciliophora</taxon>
        <taxon>Postciliodesmatophora</taxon>
        <taxon>Heterotrichea</taxon>
        <taxon>Heterotrichida</taxon>
        <taxon>Stentoridae</taxon>
        <taxon>Stentor</taxon>
    </lineage>
</organism>
<keyword evidence="2" id="KW-1185">Reference proteome</keyword>
<dbReference type="OrthoDB" id="10534985at2759"/>
<comment type="caution">
    <text evidence="1">The sequence shown here is derived from an EMBL/GenBank/DDBJ whole genome shotgun (WGS) entry which is preliminary data.</text>
</comment>
<name>A0A1R2C6U4_9CILI</name>